<name>A0A7J5JDA2_BACT4</name>
<reference evidence="1 2" key="1">
    <citation type="journal article" date="2019" name="Nat. Med.">
        <title>A library of human gut bacterial isolates paired with longitudinal multiomics data enables mechanistic microbiome research.</title>
        <authorList>
            <person name="Poyet M."/>
            <person name="Groussin M."/>
            <person name="Gibbons S.M."/>
            <person name="Avila-Pacheco J."/>
            <person name="Jiang X."/>
            <person name="Kearney S.M."/>
            <person name="Perrotta A.R."/>
            <person name="Berdy B."/>
            <person name="Zhao S."/>
            <person name="Lieberman T.D."/>
            <person name="Swanson P.K."/>
            <person name="Smith M."/>
            <person name="Roesemann S."/>
            <person name="Alexander J.E."/>
            <person name="Rich S.A."/>
            <person name="Livny J."/>
            <person name="Vlamakis H."/>
            <person name="Clish C."/>
            <person name="Bullock K."/>
            <person name="Deik A."/>
            <person name="Scott J."/>
            <person name="Pierce K.A."/>
            <person name="Xavier R.J."/>
            <person name="Alm E.J."/>
        </authorList>
    </citation>
    <scope>NUCLEOTIDE SEQUENCE [LARGE SCALE GENOMIC DNA]</scope>
    <source>
        <strain evidence="1 2">BIOML-A160</strain>
    </source>
</reference>
<dbReference type="EMBL" id="WCRW01000063">
    <property type="protein sequence ID" value="KAB4449200.1"/>
    <property type="molecule type" value="Genomic_DNA"/>
</dbReference>
<gene>
    <name evidence="1" type="ORF">GAN75_27720</name>
</gene>
<comment type="caution">
    <text evidence="1">The sequence shown here is derived from an EMBL/GenBank/DDBJ whole genome shotgun (WGS) entry which is preliminary data.</text>
</comment>
<organism evidence="1 2">
    <name type="scientific">Bacteroides thetaiotaomicron</name>
    <dbReference type="NCBI Taxonomy" id="818"/>
    <lineage>
        <taxon>Bacteria</taxon>
        <taxon>Pseudomonadati</taxon>
        <taxon>Bacteroidota</taxon>
        <taxon>Bacteroidia</taxon>
        <taxon>Bacteroidales</taxon>
        <taxon>Bacteroidaceae</taxon>
        <taxon>Bacteroides</taxon>
    </lineage>
</organism>
<dbReference type="AlphaFoldDB" id="A0A7J5JDA2"/>
<dbReference type="Proteomes" id="UP000436825">
    <property type="component" value="Unassembled WGS sequence"/>
</dbReference>
<sequence>MGTTEHEEPRFFFILNKGAKSGGEITHAVLNGSIVSKPAGWDAFHGLALAKEKLSSEEIQQQMKELGVEMEIVPLMTRLPGVFQPGNPVTYP</sequence>
<evidence type="ECO:0000313" key="2">
    <source>
        <dbReference type="Proteomes" id="UP000436825"/>
    </source>
</evidence>
<protein>
    <submittedName>
        <fullName evidence="1">Charged multivesicular body protein 2b-B</fullName>
    </submittedName>
</protein>
<proteinExistence type="predicted"/>
<accession>A0A7J5JDA2</accession>
<evidence type="ECO:0000313" key="1">
    <source>
        <dbReference type="EMBL" id="KAB4449200.1"/>
    </source>
</evidence>